<dbReference type="Pfam" id="PF20052">
    <property type="entry name" value="GAP1-C"/>
    <property type="match status" value="1"/>
</dbReference>
<dbReference type="Proteomes" id="UP000605568">
    <property type="component" value="Unassembled WGS sequence"/>
</dbReference>
<dbReference type="EMBL" id="BNAR01000018">
    <property type="protein sequence ID" value="GHH57350.1"/>
    <property type="molecule type" value="Genomic_DNA"/>
</dbReference>
<feature type="domain" description="GTPase-associated protein 1 middle" evidence="2">
    <location>
        <begin position="155"/>
        <end position="252"/>
    </location>
</feature>
<name>A0ABQ3MS28_9PSEU</name>
<gene>
    <name evidence="4" type="ORF">GCM10017774_76690</name>
</gene>
<evidence type="ECO:0000313" key="4">
    <source>
        <dbReference type="EMBL" id="GHH57350.1"/>
    </source>
</evidence>
<dbReference type="InterPro" id="IPR045401">
    <property type="entry name" value="GAP1-M"/>
</dbReference>
<reference evidence="5" key="1">
    <citation type="journal article" date="2019" name="Int. J. Syst. Evol. Microbiol.">
        <title>The Global Catalogue of Microorganisms (GCM) 10K type strain sequencing project: providing services to taxonomists for standard genome sequencing and annotation.</title>
        <authorList>
            <consortium name="The Broad Institute Genomics Platform"/>
            <consortium name="The Broad Institute Genome Sequencing Center for Infectious Disease"/>
            <person name="Wu L."/>
            <person name="Ma J."/>
        </authorList>
    </citation>
    <scope>NUCLEOTIDE SEQUENCE [LARGE SCALE GENOMIC DNA]</scope>
    <source>
        <strain evidence="5">CGMCC 4.7367</strain>
    </source>
</reference>
<evidence type="ECO:0000259" key="3">
    <source>
        <dbReference type="Pfam" id="PF20052"/>
    </source>
</evidence>
<feature type="domain" description="GTPase-associated protein 1 N-terminal" evidence="1">
    <location>
        <begin position="6"/>
        <end position="140"/>
    </location>
</feature>
<protein>
    <submittedName>
        <fullName evidence="4">Uncharacterized protein</fullName>
    </submittedName>
</protein>
<accession>A0ABQ3MS28</accession>
<proteinExistence type="predicted"/>
<dbReference type="Pfam" id="PF20013">
    <property type="entry name" value="GAP1-N2"/>
    <property type="match status" value="1"/>
</dbReference>
<sequence>MSEMGFSQLYYTSCERGLAGHPGLQFNAATPGVRPEVMTAVEEMTGYEPPPSLAYGASAAAIATAPVNLCYQPGTTKTPATMLAQVAFVGTDYSRRFGNYFAHTLVTSNPADFGEVLPIELWGSALWTREPVDDPDLPVLGGLTPGGLDRDAVAAFVTAHRGERHLPALLTAIDLALRPEGRRVVVVERDAAAVAAWIAAASYLLPRESVRRMSFATYEHQPRFSGMHVVGTLAESEVSRAAFDTYHLFDFVADEISQIDVHPMAAHLAYMGVESAELLWRQARELADGSEEGLDGWYPVVMADAGTDAVVVAPWLAAHARRLEAETVERIGSLLDVSGCSLDALARLAQATEAVGATGFAEQVELAWARKFIETAPSGGTLPVRSVPARQEVAVALAERLPLADARAAAALLHWAEECAIRVPDDVQHQTGARAIGPAVWEEGAEAWLVPLLRSWPGVRGGVVAHISASVHNRLSDVIGLLSSELAPLLRLREDGGLAVAVLLADVKTGRIQPVHALARLALSGQVQPDVLILLWPDGWTHHDALLLLDNVEKSLFCRPPLLQWLNEALLSPASGGDTYERLCAKVLEEPVVGVLPRETVKQVNARFEAASLVDGMVRARSEQQFGHAMDEFIGVYRGTRNERRRGELMTVLVDKAAEVPPEWFALLYARLQDVRDAYRSAAQPSLDPRQADPAVAADLLTVARYLGDVVGVRGINAMRMELHEQTLPAVRKWPRPLVRQVVELLRRRGPQDLARWFADESRAFAGNPLARFLLGQMRSRERRR</sequence>
<organism evidence="4 5">
    <name type="scientific">Lentzea cavernae</name>
    <dbReference type="NCBI Taxonomy" id="2020703"/>
    <lineage>
        <taxon>Bacteria</taxon>
        <taxon>Bacillati</taxon>
        <taxon>Actinomycetota</taxon>
        <taxon>Actinomycetes</taxon>
        <taxon>Pseudonocardiales</taxon>
        <taxon>Pseudonocardiaceae</taxon>
        <taxon>Lentzea</taxon>
    </lineage>
</organism>
<evidence type="ECO:0000313" key="5">
    <source>
        <dbReference type="Proteomes" id="UP000605568"/>
    </source>
</evidence>
<evidence type="ECO:0000259" key="1">
    <source>
        <dbReference type="Pfam" id="PF20013"/>
    </source>
</evidence>
<dbReference type="Pfam" id="PF20014">
    <property type="entry name" value="GAP1-M"/>
    <property type="match status" value="1"/>
</dbReference>
<keyword evidence="5" id="KW-1185">Reference proteome</keyword>
<dbReference type="InterPro" id="IPR045402">
    <property type="entry name" value="GAP1-N2"/>
</dbReference>
<comment type="caution">
    <text evidence="4">The sequence shown here is derived from an EMBL/GenBank/DDBJ whole genome shotgun (WGS) entry which is preliminary data.</text>
</comment>
<feature type="domain" description="GTPase-associated protein 1-like C-terminal" evidence="3">
    <location>
        <begin position="280"/>
        <end position="757"/>
    </location>
</feature>
<dbReference type="InterPro" id="IPR049532">
    <property type="entry name" value="GAP1-like_C"/>
</dbReference>
<evidence type="ECO:0000259" key="2">
    <source>
        <dbReference type="Pfam" id="PF20014"/>
    </source>
</evidence>